<feature type="non-terminal residue" evidence="2">
    <location>
        <position position="24"/>
    </location>
</feature>
<dbReference type="AlphaFoldDB" id="A0A0F8XQT6"/>
<name>A0A0F8XQT6_9ZZZZ</name>
<gene>
    <name evidence="2" type="ORF">LCGC14_2914840</name>
</gene>
<reference evidence="2" key="1">
    <citation type="journal article" date="2015" name="Nature">
        <title>Complex archaea that bridge the gap between prokaryotes and eukaryotes.</title>
        <authorList>
            <person name="Spang A."/>
            <person name="Saw J.H."/>
            <person name="Jorgensen S.L."/>
            <person name="Zaremba-Niedzwiedzka K."/>
            <person name="Martijn J."/>
            <person name="Lind A.E."/>
            <person name="van Eijk R."/>
            <person name="Schleper C."/>
            <person name="Guy L."/>
            <person name="Ettema T.J."/>
        </authorList>
    </citation>
    <scope>NUCLEOTIDE SEQUENCE</scope>
</reference>
<accession>A0A0F8XQT6</accession>
<evidence type="ECO:0000256" key="1">
    <source>
        <dbReference type="SAM" id="MobiDB-lite"/>
    </source>
</evidence>
<organism evidence="2">
    <name type="scientific">marine sediment metagenome</name>
    <dbReference type="NCBI Taxonomy" id="412755"/>
    <lineage>
        <taxon>unclassified sequences</taxon>
        <taxon>metagenomes</taxon>
        <taxon>ecological metagenomes</taxon>
    </lineage>
</organism>
<feature type="region of interest" description="Disordered" evidence="1">
    <location>
        <begin position="1"/>
        <end position="24"/>
    </location>
</feature>
<evidence type="ECO:0000313" key="2">
    <source>
        <dbReference type="EMBL" id="KKK71343.1"/>
    </source>
</evidence>
<dbReference type="EMBL" id="LAZR01057782">
    <property type="protein sequence ID" value="KKK71343.1"/>
    <property type="molecule type" value="Genomic_DNA"/>
</dbReference>
<comment type="caution">
    <text evidence="2">The sequence shown here is derived from an EMBL/GenBank/DDBJ whole genome shotgun (WGS) entry which is preliminary data.</text>
</comment>
<sequence length="24" mass="2205">MAGPSVVSGIAGGALNVPGSRPLP</sequence>
<protein>
    <submittedName>
        <fullName evidence="2">Uncharacterized protein</fullName>
    </submittedName>
</protein>
<proteinExistence type="predicted"/>